<evidence type="ECO:0000313" key="3">
    <source>
        <dbReference type="Proteomes" id="UP000805614"/>
    </source>
</evidence>
<reference evidence="2 3" key="1">
    <citation type="submission" date="2020-06" db="EMBL/GenBank/DDBJ databases">
        <title>Actinomadura xiongansis sp. nov., isolated from soil of Baiyangdian.</title>
        <authorList>
            <person name="Zhang X."/>
        </authorList>
    </citation>
    <scope>NUCLEOTIDE SEQUENCE [LARGE SCALE GENOMIC DNA]</scope>
    <source>
        <strain evidence="2 3">HBUM206468</strain>
    </source>
</reference>
<gene>
    <name evidence="2" type="ORF">HKK74_12060</name>
</gene>
<proteinExistence type="predicted"/>
<sequence>MNVETYRDAGSAPVAWRAAARRRRSRAAAVRTRMAWTAAARIGMAASTTALLMTVLLGTAAPNANTAAVRGPLSVLAPLPPVLSYPAAWLSTVLAGLGLGALLLAYARGWRPDPGRLLMLSAGAVALLVNLTPVGSSDTASYAAYGRLFATGTDPYEHSPASLGGPYASVVASDWLHTPSVYGPFATFAQAAAARLGADDPATTIWLLMVAGGAMFLLVGGLLVRIAAEPSRAALLWAANPLLIQQLVGGGHIDVFVVAAAVAAVFLARRCLPSGMLVGVGCGFKANAALVGAGLVWERLRRRDHAGLVRLTAGAGAVVAAAYLTVGREALGPLFEATSLAGADSPWSLVTSALGVMDRELAAAVTRFGWPFALVVVAVLLLRKLPEDAPHVVRTQFALALAWVLVAPWIMPWYTALAWGFHAQLPATRLTRWLIAYTVVMGCLHNSGGHTAG</sequence>
<comment type="caution">
    <text evidence="2">The sequence shown here is derived from an EMBL/GenBank/DDBJ whole genome shotgun (WGS) entry which is preliminary data.</text>
</comment>
<organism evidence="2 3">
    <name type="scientific">Actinomadura alba</name>
    <dbReference type="NCBI Taxonomy" id="406431"/>
    <lineage>
        <taxon>Bacteria</taxon>
        <taxon>Bacillati</taxon>
        <taxon>Actinomycetota</taxon>
        <taxon>Actinomycetes</taxon>
        <taxon>Streptosporangiales</taxon>
        <taxon>Thermomonosporaceae</taxon>
        <taxon>Actinomadura</taxon>
    </lineage>
</organism>
<keyword evidence="1" id="KW-0472">Membrane</keyword>
<feature type="transmembrane region" description="Helical" evidence="1">
    <location>
        <begin position="247"/>
        <end position="268"/>
    </location>
</feature>
<dbReference type="Pfam" id="PF26314">
    <property type="entry name" value="MptA_B_family"/>
    <property type="match status" value="1"/>
</dbReference>
<feature type="transmembrane region" description="Helical" evidence="1">
    <location>
        <begin position="274"/>
        <end position="296"/>
    </location>
</feature>
<keyword evidence="3" id="KW-1185">Reference proteome</keyword>
<name>A0ABR7LNU3_9ACTN</name>
<feature type="transmembrane region" description="Helical" evidence="1">
    <location>
        <begin position="368"/>
        <end position="385"/>
    </location>
</feature>
<feature type="transmembrane region" description="Helical" evidence="1">
    <location>
        <begin position="308"/>
        <end position="326"/>
    </location>
</feature>
<protein>
    <submittedName>
        <fullName evidence="2">DUF2029 domain-containing protein</fullName>
    </submittedName>
</protein>
<feature type="transmembrane region" description="Helical" evidence="1">
    <location>
        <begin position="82"/>
        <end position="105"/>
    </location>
</feature>
<keyword evidence="1" id="KW-0812">Transmembrane</keyword>
<feature type="transmembrane region" description="Helical" evidence="1">
    <location>
        <begin position="397"/>
        <end position="421"/>
    </location>
</feature>
<dbReference type="EMBL" id="JABVEC010000007">
    <property type="protein sequence ID" value="MBC6466229.1"/>
    <property type="molecule type" value="Genomic_DNA"/>
</dbReference>
<evidence type="ECO:0000313" key="2">
    <source>
        <dbReference type="EMBL" id="MBC6466229.1"/>
    </source>
</evidence>
<feature type="transmembrane region" description="Helical" evidence="1">
    <location>
        <begin position="205"/>
        <end position="226"/>
    </location>
</feature>
<dbReference type="RefSeq" id="WP_187243237.1">
    <property type="nucleotide sequence ID" value="NZ_BAAAOK010000046.1"/>
</dbReference>
<keyword evidence="1" id="KW-1133">Transmembrane helix</keyword>
<dbReference type="Proteomes" id="UP000805614">
    <property type="component" value="Unassembled WGS sequence"/>
</dbReference>
<accession>A0ABR7LNU3</accession>
<evidence type="ECO:0000256" key="1">
    <source>
        <dbReference type="SAM" id="Phobius"/>
    </source>
</evidence>
<feature type="transmembrane region" description="Helical" evidence="1">
    <location>
        <begin position="117"/>
        <end position="135"/>
    </location>
</feature>
<feature type="transmembrane region" description="Helical" evidence="1">
    <location>
        <begin position="42"/>
        <end position="62"/>
    </location>
</feature>